<comment type="caution">
    <text evidence="2">The sequence shown here is derived from an EMBL/GenBank/DDBJ whole genome shotgun (WGS) entry which is preliminary data.</text>
</comment>
<evidence type="ECO:0000313" key="2">
    <source>
        <dbReference type="EMBL" id="OGZ24706.1"/>
    </source>
</evidence>
<accession>A0A1G2EG02</accession>
<dbReference type="EMBL" id="MHMJ01000045">
    <property type="protein sequence ID" value="OGZ24706.1"/>
    <property type="molecule type" value="Genomic_DNA"/>
</dbReference>
<keyword evidence="1" id="KW-0472">Membrane</keyword>
<gene>
    <name evidence="2" type="ORF">A2W71_00205</name>
</gene>
<feature type="transmembrane region" description="Helical" evidence="1">
    <location>
        <begin position="12"/>
        <end position="34"/>
    </location>
</feature>
<keyword evidence="1" id="KW-1133">Transmembrane helix</keyword>
<proteinExistence type="predicted"/>
<evidence type="ECO:0008006" key="4">
    <source>
        <dbReference type="Google" id="ProtNLM"/>
    </source>
</evidence>
<dbReference type="AlphaFoldDB" id="A0A1G2EG02"/>
<protein>
    <recommendedName>
        <fullName evidence="4">Type 4 fimbrial biogenesis protein PilX N-terminal domain-containing protein</fullName>
    </recommendedName>
</protein>
<dbReference type="Proteomes" id="UP000176216">
    <property type="component" value="Unassembled WGS sequence"/>
</dbReference>
<organism evidence="2 3">
    <name type="scientific">Candidatus Nealsonbacteria bacterium RIFCSPLOWO2_02_39_8</name>
    <dbReference type="NCBI Taxonomy" id="1801674"/>
    <lineage>
        <taxon>Bacteria</taxon>
        <taxon>Candidatus Nealsoniibacteriota</taxon>
    </lineage>
</organism>
<evidence type="ECO:0000256" key="1">
    <source>
        <dbReference type="SAM" id="Phobius"/>
    </source>
</evidence>
<reference evidence="2 3" key="1">
    <citation type="journal article" date="2016" name="Nat. Commun.">
        <title>Thousands of microbial genomes shed light on interconnected biogeochemical processes in an aquifer system.</title>
        <authorList>
            <person name="Anantharaman K."/>
            <person name="Brown C.T."/>
            <person name="Hug L.A."/>
            <person name="Sharon I."/>
            <person name="Castelle C.J."/>
            <person name="Probst A.J."/>
            <person name="Thomas B.C."/>
            <person name="Singh A."/>
            <person name="Wilkins M.J."/>
            <person name="Karaoz U."/>
            <person name="Brodie E.L."/>
            <person name="Williams K.H."/>
            <person name="Hubbard S.S."/>
            <person name="Banfield J.F."/>
        </authorList>
    </citation>
    <scope>NUCLEOTIDE SEQUENCE [LARGE SCALE GENOMIC DNA]</scope>
</reference>
<evidence type="ECO:0000313" key="3">
    <source>
        <dbReference type="Proteomes" id="UP000176216"/>
    </source>
</evidence>
<sequence>MRFNCERGIIITLALIFGFIFLIMLGGLLTVILLQQKQSLQRVAWNEALHLAEAGADYARWHIFHSPANFDFSGTYDYKNPQGEVSGNYQLEITAPTGCDSGITIKSTGWTSEFPGVKRVVQMKYTKPALVKYAFLTGKFPTIVGNLPR</sequence>
<keyword evidence="1" id="KW-0812">Transmembrane</keyword>
<name>A0A1G2EG02_9BACT</name>